<sequence>MNSYVAPVSDAVKTENYSNSACASESQPPPSFGQVASNFESYEPTAPPPEAFVFDSVPSDYIIYPHTCPPWTPSHAKYKIENGGDIYSKDPLLESNKDELWRFFLTHLSSSPTACIHAEGYHMETEYVQVSVKDAHGNTQFETRAKEVKVIDFSFSIDVSPYVQKQWSAIAVIPEKDGRYQRFNDILETYSSSKNSLKQICIRKKIEWDVRSVVDMVYNVIRFSGFTRKVDVHVSTNGDKIKVLSASDMSALANSSFVRCLCVLSCCCIIFGPMYLMRRHKMDNNIVAKYPVMISVEQLYARNYWPIYAAVKERVKGRTWIG</sequence>
<organism evidence="3 4">
    <name type="scientific">Rozella allomycis (strain CSF55)</name>
    <dbReference type="NCBI Taxonomy" id="988480"/>
    <lineage>
        <taxon>Eukaryota</taxon>
        <taxon>Fungi</taxon>
        <taxon>Fungi incertae sedis</taxon>
        <taxon>Cryptomycota</taxon>
        <taxon>Cryptomycota incertae sedis</taxon>
        <taxon>Rozella</taxon>
    </lineage>
</organism>
<evidence type="ECO:0000256" key="2">
    <source>
        <dbReference type="SAM" id="Phobius"/>
    </source>
</evidence>
<evidence type="ECO:0000313" key="4">
    <source>
        <dbReference type="Proteomes" id="UP000030755"/>
    </source>
</evidence>
<keyword evidence="2" id="KW-0812">Transmembrane</keyword>
<name>A0A075APK7_ROZAC</name>
<dbReference type="AlphaFoldDB" id="A0A075APK7"/>
<keyword evidence="4" id="KW-1185">Reference proteome</keyword>
<dbReference type="OMA" id="HFYGYHE"/>
<protein>
    <submittedName>
        <fullName evidence="3">Uncharacterized protein</fullName>
    </submittedName>
</protein>
<dbReference type="EMBL" id="KE561189">
    <property type="protein sequence ID" value="EPZ32064.1"/>
    <property type="molecule type" value="Genomic_DNA"/>
</dbReference>
<feature type="transmembrane region" description="Helical" evidence="2">
    <location>
        <begin position="256"/>
        <end position="276"/>
    </location>
</feature>
<proteinExistence type="predicted"/>
<dbReference type="OrthoDB" id="203796at2759"/>
<feature type="region of interest" description="Disordered" evidence="1">
    <location>
        <begin position="19"/>
        <end position="40"/>
    </location>
</feature>
<dbReference type="HOGENOM" id="CLU_883261_0_0_1"/>
<gene>
    <name evidence="3" type="ORF">O9G_005324</name>
</gene>
<keyword evidence="2" id="KW-1133">Transmembrane helix</keyword>
<dbReference type="Proteomes" id="UP000030755">
    <property type="component" value="Unassembled WGS sequence"/>
</dbReference>
<dbReference type="PANTHER" id="PTHR37848:SF1">
    <property type="entry name" value="SUN DOMAIN-CONTAINING PROTEIN"/>
    <property type="match status" value="1"/>
</dbReference>
<dbReference type="PANTHER" id="PTHR37848">
    <property type="entry name" value="EXPRESSED PROTEIN"/>
    <property type="match status" value="1"/>
</dbReference>
<evidence type="ECO:0000256" key="1">
    <source>
        <dbReference type="SAM" id="MobiDB-lite"/>
    </source>
</evidence>
<evidence type="ECO:0000313" key="3">
    <source>
        <dbReference type="EMBL" id="EPZ32064.1"/>
    </source>
</evidence>
<keyword evidence="2" id="KW-0472">Membrane</keyword>
<accession>A0A075APK7</accession>
<reference evidence="3 4" key="1">
    <citation type="journal article" date="2013" name="Curr. Biol.">
        <title>Shared signatures of parasitism and phylogenomics unite Cryptomycota and microsporidia.</title>
        <authorList>
            <person name="James T.Y."/>
            <person name="Pelin A."/>
            <person name="Bonen L."/>
            <person name="Ahrendt S."/>
            <person name="Sain D."/>
            <person name="Corradi N."/>
            <person name="Stajich J.E."/>
        </authorList>
    </citation>
    <scope>NUCLEOTIDE SEQUENCE [LARGE SCALE GENOMIC DNA]</scope>
    <source>
        <strain evidence="3 4">CSF55</strain>
    </source>
</reference>